<feature type="site" description="Important for catalytic activity" evidence="2">
    <location>
        <position position="139"/>
    </location>
</feature>
<dbReference type="Gene3D" id="3.40.50.720">
    <property type="entry name" value="NAD(P)-binding Rossmann-like Domain"/>
    <property type="match status" value="1"/>
</dbReference>
<feature type="domain" description="3-hydroxyacyl-CoA dehydrogenase NAD binding" evidence="6">
    <location>
        <begin position="5"/>
        <end position="182"/>
    </location>
</feature>
<feature type="binding site" evidence="3">
    <location>
        <position position="91"/>
    </location>
    <ligand>
        <name>NAD(+)</name>
        <dbReference type="ChEBI" id="CHEBI:57540"/>
    </ligand>
</feature>
<feature type="binding site" evidence="3">
    <location>
        <position position="33"/>
    </location>
    <ligand>
        <name>NAD(+)</name>
        <dbReference type="ChEBI" id="CHEBI:57540"/>
    </ligand>
</feature>
<dbReference type="Gene3D" id="1.10.1040.10">
    <property type="entry name" value="N-(1-d-carboxylethyl)-l-norvaline Dehydrogenase, domain 2"/>
    <property type="match status" value="1"/>
</dbReference>
<feature type="binding site" evidence="4">
    <location>
        <position position="49"/>
    </location>
    <ligand>
        <name>CoA</name>
        <dbReference type="ChEBI" id="CHEBI:57287"/>
    </ligand>
</feature>
<protein>
    <submittedName>
        <fullName evidence="7">3-hydroxybutyryl-CoA dehydrogenase</fullName>
    </submittedName>
</protein>
<dbReference type="InterPro" id="IPR008927">
    <property type="entry name" value="6-PGluconate_DH-like_C_sf"/>
</dbReference>
<dbReference type="InterPro" id="IPR006176">
    <property type="entry name" value="3-OHacyl-CoA_DH_NAD-bd"/>
</dbReference>
<name>A0AAU9ECD1_9BACT</name>
<evidence type="ECO:0000313" key="8">
    <source>
        <dbReference type="Proteomes" id="UP001366166"/>
    </source>
</evidence>
<dbReference type="PANTHER" id="PTHR48075:SF5">
    <property type="entry name" value="3-HYDROXYBUTYRYL-COA DEHYDROGENASE"/>
    <property type="match status" value="1"/>
</dbReference>
<evidence type="ECO:0000256" key="1">
    <source>
        <dbReference type="ARBA" id="ARBA00023002"/>
    </source>
</evidence>
<dbReference type="Pfam" id="PF02737">
    <property type="entry name" value="3HCDH_N"/>
    <property type="match status" value="1"/>
</dbReference>
<evidence type="ECO:0000256" key="2">
    <source>
        <dbReference type="PIRSR" id="PIRSR000105-1"/>
    </source>
</evidence>
<keyword evidence="3" id="KW-0520">NAD</keyword>
<evidence type="ECO:0000256" key="3">
    <source>
        <dbReference type="PIRSR" id="PIRSR000105-2"/>
    </source>
</evidence>
<dbReference type="PANTHER" id="PTHR48075">
    <property type="entry name" value="3-HYDROXYACYL-COA DEHYDROGENASE FAMILY PROTEIN"/>
    <property type="match status" value="1"/>
</dbReference>
<dbReference type="GO" id="GO:0006635">
    <property type="term" value="P:fatty acid beta-oxidation"/>
    <property type="evidence" value="ECO:0007669"/>
    <property type="project" value="TreeGrafter"/>
</dbReference>
<dbReference type="InterPro" id="IPR022694">
    <property type="entry name" value="3-OHacyl-CoA_DH"/>
</dbReference>
<evidence type="ECO:0000259" key="6">
    <source>
        <dbReference type="Pfam" id="PF02737"/>
    </source>
</evidence>
<dbReference type="FunFam" id="3.40.50.720:FF:000009">
    <property type="entry name" value="Fatty oxidation complex, alpha subunit"/>
    <property type="match status" value="1"/>
</dbReference>
<dbReference type="EMBL" id="AP028679">
    <property type="protein sequence ID" value="BEQ14806.1"/>
    <property type="molecule type" value="Genomic_DNA"/>
</dbReference>
<dbReference type="Pfam" id="PF00725">
    <property type="entry name" value="3HCDH"/>
    <property type="match status" value="1"/>
</dbReference>
<dbReference type="Proteomes" id="UP001366166">
    <property type="component" value="Chromosome"/>
</dbReference>
<evidence type="ECO:0000313" key="7">
    <source>
        <dbReference type="EMBL" id="BEQ14806.1"/>
    </source>
</evidence>
<feature type="binding site" evidence="3">
    <location>
        <begin position="10"/>
        <end position="15"/>
    </location>
    <ligand>
        <name>NAD(+)</name>
        <dbReference type="ChEBI" id="CHEBI:57540"/>
    </ligand>
</feature>
<evidence type="ECO:0000259" key="5">
    <source>
        <dbReference type="Pfam" id="PF00725"/>
    </source>
</evidence>
<feature type="binding site" evidence="3">
    <location>
        <position position="142"/>
    </location>
    <ligand>
        <name>NAD(+)</name>
        <dbReference type="ChEBI" id="CHEBI:57540"/>
    </ligand>
</feature>
<dbReference type="PIRSF" id="PIRSF000105">
    <property type="entry name" value="HCDH"/>
    <property type="match status" value="1"/>
</dbReference>
<organism evidence="7 8">
    <name type="scientific">Desulfoferula mesophila</name>
    <dbReference type="NCBI Taxonomy" id="3058419"/>
    <lineage>
        <taxon>Bacteria</taxon>
        <taxon>Pseudomonadati</taxon>
        <taxon>Thermodesulfobacteriota</taxon>
        <taxon>Desulfarculia</taxon>
        <taxon>Desulfarculales</taxon>
        <taxon>Desulfarculaceae</taxon>
        <taxon>Desulfoferula</taxon>
    </lineage>
</organism>
<dbReference type="InterPro" id="IPR013328">
    <property type="entry name" value="6PGD_dom2"/>
</dbReference>
<feature type="binding site" evidence="3">
    <location>
        <position position="96"/>
    </location>
    <ligand>
        <name>NAD(+)</name>
        <dbReference type="ChEBI" id="CHEBI:57540"/>
    </ligand>
</feature>
<dbReference type="RefSeq" id="WP_338606480.1">
    <property type="nucleotide sequence ID" value="NZ_AP028679.1"/>
</dbReference>
<dbReference type="InterPro" id="IPR036291">
    <property type="entry name" value="NAD(P)-bd_dom_sf"/>
</dbReference>
<feature type="domain" description="3-hydroxyacyl-CoA dehydrogenase C-terminal" evidence="5">
    <location>
        <begin position="186"/>
        <end position="282"/>
    </location>
</feature>
<proteinExistence type="predicted"/>
<reference evidence="8" key="1">
    <citation type="journal article" date="2023" name="Arch. Microbiol.">
        <title>Desulfoferula mesophilus gen. nov. sp. nov., a mesophilic sulfate-reducing bacterium isolated from a brackish lake sediment.</title>
        <authorList>
            <person name="Watanabe T."/>
            <person name="Yabe T."/>
            <person name="Tsuji J.M."/>
            <person name="Fukui M."/>
        </authorList>
    </citation>
    <scope>NUCLEOTIDE SEQUENCE [LARGE SCALE GENOMIC DNA]</scope>
    <source>
        <strain evidence="8">12FAK</strain>
    </source>
</reference>
<feature type="binding site" evidence="3">
    <location>
        <position position="118"/>
    </location>
    <ligand>
        <name>NAD(+)</name>
        <dbReference type="ChEBI" id="CHEBI:57540"/>
    </ligand>
</feature>
<feature type="binding site" evidence="3">
    <location>
        <position position="274"/>
    </location>
    <ligand>
        <name>NAD(+)</name>
        <dbReference type="ChEBI" id="CHEBI:57540"/>
    </ligand>
</feature>
<feature type="binding site" evidence="4">
    <location>
        <position position="118"/>
    </location>
    <ligand>
        <name>CoA</name>
        <dbReference type="ChEBI" id="CHEBI:57287"/>
    </ligand>
</feature>
<evidence type="ECO:0000256" key="4">
    <source>
        <dbReference type="PIRSR" id="PIRSR000105-3"/>
    </source>
</evidence>
<dbReference type="GO" id="GO:0070403">
    <property type="term" value="F:NAD+ binding"/>
    <property type="evidence" value="ECO:0007669"/>
    <property type="project" value="InterPro"/>
</dbReference>
<dbReference type="InterPro" id="IPR006108">
    <property type="entry name" value="3HC_DH_C"/>
</dbReference>
<sequence>MDIKKVMVVGCGTMGSGIVQVCAQSGLQVVMTDVSQQMLEKAMEKIAWSVGKLAEKGKIADDQATVMARITASQDYAPGADANLVVEAVFESIEVKKEVFGALEKAVSPKCLLASNTSAIPISAIGGGLEHPERILGLHFFNPVPMLDAVEVIKGISTSEETMQAGVDFVRYLGKEPIRVDSDIAGFILNRCNMLLNMEAYRLVEQKVSTPKDIDTGFRLAFGRKMGPLETSDLVGLDVQLMAYTNVYDEEKDPRFYPPSILRRKVEAGHLGRKTGKGWYEYDKDGKRIDS</sequence>
<dbReference type="SUPFAM" id="SSF51735">
    <property type="entry name" value="NAD(P)-binding Rossmann-fold domains"/>
    <property type="match status" value="1"/>
</dbReference>
<dbReference type="AlphaFoldDB" id="A0AAU9ECD1"/>
<accession>A0AAU9ECD1</accession>
<gene>
    <name evidence="7" type="ORF">FAK_18720</name>
</gene>
<dbReference type="SUPFAM" id="SSF48179">
    <property type="entry name" value="6-phosphogluconate dehydrogenase C-terminal domain-like"/>
    <property type="match status" value="1"/>
</dbReference>
<keyword evidence="8" id="KW-1185">Reference proteome</keyword>
<feature type="binding site" evidence="4">
    <location>
        <position position="56"/>
    </location>
    <ligand>
        <name>CoA</name>
        <dbReference type="ChEBI" id="CHEBI:57287"/>
    </ligand>
</feature>
<dbReference type="KEGG" id="dmp:FAK_18720"/>
<dbReference type="GO" id="GO:0008691">
    <property type="term" value="F:3-hydroxybutyryl-CoA dehydrogenase activity"/>
    <property type="evidence" value="ECO:0007669"/>
    <property type="project" value="TreeGrafter"/>
</dbReference>
<keyword evidence="1" id="KW-0560">Oxidoreductase</keyword>